<dbReference type="GO" id="GO:0003684">
    <property type="term" value="F:damaged DNA binding"/>
    <property type="evidence" value="ECO:0007669"/>
    <property type="project" value="InterPro"/>
</dbReference>
<keyword evidence="2" id="KW-0515">Mutator protein</keyword>
<evidence type="ECO:0000313" key="7">
    <source>
        <dbReference type="EMBL" id="CUN16111.1"/>
    </source>
</evidence>
<dbReference type="Pfam" id="PF11799">
    <property type="entry name" value="IMS_C"/>
    <property type="match status" value="1"/>
</dbReference>
<keyword evidence="3 7" id="KW-0548">Nucleotidyltransferase</keyword>
<dbReference type="GO" id="GO:0003887">
    <property type="term" value="F:DNA-directed DNA polymerase activity"/>
    <property type="evidence" value="ECO:0007669"/>
    <property type="project" value="UniProtKB-KW"/>
</dbReference>
<dbReference type="Gene3D" id="3.30.70.270">
    <property type="match status" value="1"/>
</dbReference>
<name>A0A173UM73_9FIRM</name>
<dbReference type="Proteomes" id="UP000095727">
    <property type="component" value="Unassembled WGS sequence"/>
</dbReference>
<evidence type="ECO:0000256" key="1">
    <source>
        <dbReference type="ARBA" id="ARBA00010945"/>
    </source>
</evidence>
<dbReference type="GO" id="GO:0009432">
    <property type="term" value="P:SOS response"/>
    <property type="evidence" value="ECO:0007669"/>
    <property type="project" value="TreeGrafter"/>
</dbReference>
<sequence>MPEQTRSYVAIDLKSFYASVECKERNLDPLTTNLVVADPERTTKTICLAVSPALKAYGIPGRARLFEVVRKVKEINDERKRKNGGHEFTGQSCDTGELKADRSFALDYITAVPRMALYMKYSTRIYDIYLKYVAPEDIHVYSIDEVFMDVTDYLHTYRLTPEELAGKIMREIYEQTGITATAGIGTNLYLAKIAMDIMAKHSEPDENGFRFASLDEMSYRRSLWNHRPLTDFWRVGRGYAKKLEQCGLYTMGDIARCSVGKENEFYNEELLYKMFGVNAELLIDHAWGWEPCTIADVKAYQPEHNSVGAGQVLHCPYDAQKAKIVVKEMLDLLTLDLVEKHLVTDQIVLTVGYDIENLRSGKGYTGEVTVDRYGRKIPKHAHGTANLREYTASARMITDAVMELYDRIVNPHLMVRRISMAANHVLDEKKAADKTEFRQLDLFTDFTGGNEKKQQDEKLEREKKMQEAVLSIKKKYGKNAILKGLNFQEGATTKVRNEQIGGHKA</sequence>
<dbReference type="Pfam" id="PF00817">
    <property type="entry name" value="IMS"/>
    <property type="match status" value="1"/>
</dbReference>
<dbReference type="GO" id="GO:0042276">
    <property type="term" value="P:error-prone translesion synthesis"/>
    <property type="evidence" value="ECO:0007669"/>
    <property type="project" value="TreeGrafter"/>
</dbReference>
<dbReference type="InterPro" id="IPR017961">
    <property type="entry name" value="DNA_pol_Y-fam_little_finger"/>
</dbReference>
<dbReference type="InterPro" id="IPR043502">
    <property type="entry name" value="DNA/RNA_pol_sf"/>
</dbReference>
<dbReference type="PANTHER" id="PTHR11076:SF35">
    <property type="entry name" value="DNA REPAIR PROTEIN HOMOLOG YOBH"/>
    <property type="match status" value="1"/>
</dbReference>
<dbReference type="PROSITE" id="PS50173">
    <property type="entry name" value="UMUC"/>
    <property type="match status" value="1"/>
</dbReference>
<dbReference type="Gene3D" id="1.10.150.20">
    <property type="entry name" value="5' to 3' exonuclease, C-terminal subdomain"/>
    <property type="match status" value="1"/>
</dbReference>
<organism evidence="7 8">
    <name type="scientific">Coprococcus comes</name>
    <dbReference type="NCBI Taxonomy" id="410072"/>
    <lineage>
        <taxon>Bacteria</taxon>
        <taxon>Bacillati</taxon>
        <taxon>Bacillota</taxon>
        <taxon>Clostridia</taxon>
        <taxon>Lachnospirales</taxon>
        <taxon>Lachnospiraceae</taxon>
        <taxon>Coprococcus</taxon>
    </lineage>
</organism>
<evidence type="ECO:0000256" key="4">
    <source>
        <dbReference type="ARBA" id="ARBA00022763"/>
    </source>
</evidence>
<dbReference type="GO" id="GO:0006281">
    <property type="term" value="P:DNA repair"/>
    <property type="evidence" value="ECO:0007669"/>
    <property type="project" value="InterPro"/>
</dbReference>
<dbReference type="RefSeq" id="WP_055158483.1">
    <property type="nucleotide sequence ID" value="NZ_CYXR01000034.1"/>
</dbReference>
<dbReference type="PANTHER" id="PTHR11076">
    <property type="entry name" value="DNA REPAIR POLYMERASE UMUC / TRANSFERASE FAMILY MEMBER"/>
    <property type="match status" value="1"/>
</dbReference>
<evidence type="ECO:0000259" key="6">
    <source>
        <dbReference type="PROSITE" id="PS50173"/>
    </source>
</evidence>
<keyword evidence="4" id="KW-0227">DNA damage</keyword>
<dbReference type="InterPro" id="IPR050116">
    <property type="entry name" value="DNA_polymerase-Y"/>
</dbReference>
<keyword evidence="7" id="KW-0808">Transferase</keyword>
<gene>
    <name evidence="7" type="primary">dinB_2</name>
    <name evidence="7" type="ORF">ERS852574_03083</name>
</gene>
<evidence type="ECO:0000256" key="5">
    <source>
        <dbReference type="ARBA" id="ARBA00022932"/>
    </source>
</evidence>
<feature type="domain" description="UmuC" evidence="6">
    <location>
        <begin position="8"/>
        <end position="236"/>
    </location>
</feature>
<dbReference type="InterPro" id="IPR001126">
    <property type="entry name" value="UmuC"/>
</dbReference>
<reference evidence="7 8" key="1">
    <citation type="submission" date="2015-09" db="EMBL/GenBank/DDBJ databases">
        <authorList>
            <consortium name="Pathogen Informatics"/>
        </authorList>
    </citation>
    <scope>NUCLEOTIDE SEQUENCE [LARGE SCALE GENOMIC DNA]</scope>
    <source>
        <strain evidence="7 8">2789STDY5834962</strain>
    </source>
</reference>
<keyword evidence="5" id="KW-0239">DNA-directed DNA polymerase</keyword>
<dbReference type="SUPFAM" id="SSF56672">
    <property type="entry name" value="DNA/RNA polymerases"/>
    <property type="match status" value="1"/>
</dbReference>
<dbReference type="InterPro" id="IPR043128">
    <property type="entry name" value="Rev_trsase/Diguanyl_cyclase"/>
</dbReference>
<comment type="similarity">
    <text evidence="1">Belongs to the DNA polymerase type-Y family.</text>
</comment>
<evidence type="ECO:0000256" key="3">
    <source>
        <dbReference type="ARBA" id="ARBA00022695"/>
    </source>
</evidence>
<proteinExistence type="inferred from homology"/>
<evidence type="ECO:0000313" key="8">
    <source>
        <dbReference type="Proteomes" id="UP000095727"/>
    </source>
</evidence>
<evidence type="ECO:0000256" key="2">
    <source>
        <dbReference type="ARBA" id="ARBA00022457"/>
    </source>
</evidence>
<dbReference type="GO" id="GO:0005829">
    <property type="term" value="C:cytosol"/>
    <property type="evidence" value="ECO:0007669"/>
    <property type="project" value="TreeGrafter"/>
</dbReference>
<accession>A0A173UM73</accession>
<dbReference type="EC" id="2.7.7.7" evidence="7"/>
<dbReference type="EMBL" id="CYXR01000034">
    <property type="protein sequence ID" value="CUN16111.1"/>
    <property type="molecule type" value="Genomic_DNA"/>
</dbReference>
<protein>
    <submittedName>
        <fullName evidence="7">DNA polymerase IV</fullName>
        <ecNumber evidence="7">2.7.7.7</ecNumber>
    </submittedName>
</protein>
<dbReference type="AlphaFoldDB" id="A0A173UM73"/>